<feature type="region of interest" description="Disordered" evidence="1">
    <location>
        <begin position="167"/>
        <end position="239"/>
    </location>
</feature>
<evidence type="ECO:0000256" key="1">
    <source>
        <dbReference type="SAM" id="MobiDB-lite"/>
    </source>
</evidence>
<sequence length="396" mass="45206">MTRSKAKQLKKMFNLAVQDILRSLELGVNWSLAPHNGYDLIAEEELVEAFTQMSLERTTPPELEDIDQATQEEIQKDPYFKEPASKRAQDLIPEVPEEVLQEVTQATFIGPKRHLASVLGSDSTSPRSVLGYTMGEAAEISQHAVMQMMATLTEELTGFRQQIGRLEQPHPRVELGQDQARGNAREEAEEFPELDDDDDPPPDPLRRQHQRREDPLMRNRARGVELREPNRDIKLTPPSFVGKSNPEVYMDWERRMENIFECYRYGESRKVSLAAAPLTENALSWTSRNQEKTLELQETNNSSVTSQSDRESQDQEQDIKDMEELEDIDQATQEELQKDPYFKEPASNRAQDLIPEVPQEVLQEVSQATCIGPKTHLGKVYSVYIIFAGPHSPKYG</sequence>
<feature type="compositionally biased region" description="Basic and acidic residues" evidence="1">
    <location>
        <begin position="211"/>
        <end position="234"/>
    </location>
</feature>
<dbReference type="EMBL" id="LR881470">
    <property type="protein sequence ID" value="CAD5333002.1"/>
    <property type="molecule type" value="Genomic_DNA"/>
</dbReference>
<feature type="compositionally biased region" description="Basic and acidic residues" evidence="1">
    <location>
        <begin position="308"/>
        <end position="318"/>
    </location>
</feature>
<accession>A0A7G2FDU3</accession>
<feature type="compositionally biased region" description="Acidic residues" evidence="1">
    <location>
        <begin position="187"/>
        <end position="201"/>
    </location>
</feature>
<dbReference type="AlphaFoldDB" id="A0A7G2FDU3"/>
<evidence type="ECO:0000313" key="2">
    <source>
        <dbReference type="EMBL" id="CAD5333002.1"/>
    </source>
</evidence>
<dbReference type="Proteomes" id="UP000516314">
    <property type="component" value="Chromosome 5"/>
</dbReference>
<gene>
    <name evidence="2" type="ORF">AT9943_LOCUS20381</name>
</gene>
<name>A0A7G2FDU3_ARATH</name>
<feature type="region of interest" description="Disordered" evidence="1">
    <location>
        <begin position="294"/>
        <end position="318"/>
    </location>
</feature>
<reference evidence="2 3" key="1">
    <citation type="submission" date="2020-09" db="EMBL/GenBank/DDBJ databases">
        <authorList>
            <person name="Ashkenazy H."/>
        </authorList>
    </citation>
    <scope>NUCLEOTIDE SEQUENCE [LARGE SCALE GENOMIC DNA]</scope>
    <source>
        <strain evidence="3">cv. Cdm-0</strain>
    </source>
</reference>
<organism evidence="2 3">
    <name type="scientific">Arabidopsis thaliana</name>
    <name type="common">Mouse-ear cress</name>
    <dbReference type="NCBI Taxonomy" id="3702"/>
    <lineage>
        <taxon>Eukaryota</taxon>
        <taxon>Viridiplantae</taxon>
        <taxon>Streptophyta</taxon>
        <taxon>Embryophyta</taxon>
        <taxon>Tracheophyta</taxon>
        <taxon>Spermatophyta</taxon>
        <taxon>Magnoliopsida</taxon>
        <taxon>eudicotyledons</taxon>
        <taxon>Gunneridae</taxon>
        <taxon>Pentapetalae</taxon>
        <taxon>rosids</taxon>
        <taxon>malvids</taxon>
        <taxon>Brassicales</taxon>
        <taxon>Brassicaceae</taxon>
        <taxon>Camelineae</taxon>
        <taxon>Arabidopsis</taxon>
    </lineage>
</organism>
<feature type="compositionally biased region" description="Polar residues" evidence="1">
    <location>
        <begin position="296"/>
        <end position="305"/>
    </location>
</feature>
<evidence type="ECO:0000313" key="3">
    <source>
        <dbReference type="Proteomes" id="UP000516314"/>
    </source>
</evidence>
<protein>
    <submittedName>
        <fullName evidence="2">(thale cress) hypothetical protein</fullName>
    </submittedName>
</protein>
<proteinExistence type="predicted"/>